<dbReference type="GO" id="GO:0009103">
    <property type="term" value="P:lipopolysaccharide biosynthetic process"/>
    <property type="evidence" value="ECO:0007669"/>
    <property type="project" value="UniProtKB-ARBA"/>
</dbReference>
<keyword evidence="3 11" id="KW-0328">Glycosyltransferase</keyword>
<feature type="region of interest" description="Disordered" evidence="8">
    <location>
        <begin position="1055"/>
        <end position="1075"/>
    </location>
</feature>
<feature type="compositionally biased region" description="Polar residues" evidence="8">
    <location>
        <begin position="1263"/>
        <end position="1273"/>
    </location>
</feature>
<evidence type="ECO:0000256" key="8">
    <source>
        <dbReference type="SAM" id="MobiDB-lite"/>
    </source>
</evidence>
<feature type="transmembrane region" description="Helical" evidence="9">
    <location>
        <begin position="238"/>
        <end position="256"/>
    </location>
</feature>
<dbReference type="PANTHER" id="PTHR33908">
    <property type="entry name" value="MANNOSYLTRANSFERASE YKCB-RELATED"/>
    <property type="match status" value="1"/>
</dbReference>
<evidence type="ECO:0000313" key="11">
    <source>
        <dbReference type="EMBL" id="XBH02713.1"/>
    </source>
</evidence>
<feature type="domain" description="Glycosyltransferase RgtA/B/C/D-like" evidence="10">
    <location>
        <begin position="171"/>
        <end position="324"/>
    </location>
</feature>
<accession>A0AAU7CCA0</accession>
<feature type="transmembrane region" description="Helical" evidence="9">
    <location>
        <begin position="307"/>
        <end position="325"/>
    </location>
</feature>
<keyword evidence="5 9" id="KW-0812">Transmembrane</keyword>
<comment type="subcellular location">
    <subcellularLocation>
        <location evidence="1">Cell membrane</location>
        <topology evidence="1">Multi-pass membrane protein</topology>
    </subcellularLocation>
</comment>
<feature type="transmembrane region" description="Helical" evidence="9">
    <location>
        <begin position="557"/>
        <end position="574"/>
    </location>
</feature>
<dbReference type="Pfam" id="PF13231">
    <property type="entry name" value="PMT_2"/>
    <property type="match status" value="1"/>
</dbReference>
<evidence type="ECO:0000256" key="3">
    <source>
        <dbReference type="ARBA" id="ARBA00022676"/>
    </source>
</evidence>
<dbReference type="GO" id="GO:0016763">
    <property type="term" value="F:pentosyltransferase activity"/>
    <property type="evidence" value="ECO:0007669"/>
    <property type="project" value="TreeGrafter"/>
</dbReference>
<feature type="transmembrane region" description="Helical" evidence="9">
    <location>
        <begin position="518"/>
        <end position="537"/>
    </location>
</feature>
<sequence>MMMGLLGTFVLNGMLGLGAYWTARHGFRQPAGLTRALAAITLAWSWATVGMEILGAAGALGLSPLLLWSALGFAIGLALRARDHQPEPVEVVDPPAQAWAWESVVALGLTIWGGLFHGVQSLLWPVKVISDGPIYHLYFAARWWKEGTLNLIATPFGENAAPYFPAVGDLWFAWLMTGWGGDRLAKVGQAPFWGVSGLAAYALARRLGAGSSSALLATTWFLTSTPLLLFAFEANVDMIFVAGYLIAAYFFVRYAFDDARGSTLALGALAAGGALGSKTIGVVFVPVLLGLAGLAVWRRRGTLRERASQLVMVFALPLVMAGYWYGRNAWLTGNPLYPLHLAVGGKVWLSGWYDRVAMRSSPYYLPVEDWRSLWDVVMGVFDPHLVPFWFAAILGLWSLRARRSERDVGVWVCSLLAILNVALYWLLIPYRTQQRFMLHAVGLAVVPLARLLDRSRWLRVAALALLAMHLMMSQNWPFDSGSAPWDLSRLIPDVTSGIFFMPQVALMRQGRSESSRFISLIAIALLGVGSIGVAWAWSRVGRPPVRQRQRRRWLDATLASLGLFGIACGVFFPYDLDPRRRFYPVFPDYYLGWLDLETRVGASGTKIAYAGTNIPYYLMGAGLRNDVCYVNVDGRRLWLLHDYHREAQANGAPTWPDSRPGWDRLHPDYPGWLAALHEEKVQILVVARANPDEGRHNIADAEEFPIERVWADAHPEAFVPLYGAAEGIPGCEFTGSGQPTLEAARASDLDFHEIPKKSRRICPQLRTINFETVDDTPSSKWPLRPASRSSEQVYRRLLIPSRSWRSPALLDPSAGTWRTPTSRIRTGKRTRGRRHTMRLTLRTLLAWLDDTLSPAEVREIGKQVAESPFAKELVERVHRVTRQRRLTVPSKSGPDATDANVVASYLDNELPAEEVAEFEKRCLTSDVHLAEVASVHQILSLIGQKAKVPTEARHRMYHLIKGRESVAPRAPRASLAIEPEPVSEPIQPWVTPEPPRQQWYGRFLPVTAVLLLIVLFCWSAWMSLPPPPEASPSPVEGLIAQAPAANAVKAPLNNKIKKEEAPAPPTPPDSEKGIMPGMAVTKDASKEGSAAIPEPNPDAVVMPTDLPSGTLGKAEKPTGILLHYDPEGREWDQLTAETPLKDKYRLLNLAQLRSTLELGATPVDLVGETELVVLTAAPKQAGRLELARGRVVLKGVAPAAPFVIQLGNKSVEITPTPGTLVGVERVNHRSSGESVATDPTLQIFANEGEVALQADQAKETLTGPGSITFDSQGGWTGADKTPPPAWVTESKPSPYDLQIGEQLQGYFRPGRSVLANLVEALEDDQKDVRRLAISATRSAGGIALIVPLLHQEENPVSRRAAIQVLRAHLGEGSEASRELHSQLESNFGAELAERVEKLLVGFTAKEAGDEATYKQLVDDLSSPEVAVRELALETLQSLTGRDELGYDPDHPTGKGLTAWKNLSNAHELRAVTTPQPESGLNVTPKVEK</sequence>
<feature type="transmembrane region" description="Helical" evidence="9">
    <location>
        <begin position="408"/>
        <end position="430"/>
    </location>
</feature>
<feature type="transmembrane region" description="Helical" evidence="9">
    <location>
        <begin position="268"/>
        <end position="295"/>
    </location>
</feature>
<feature type="transmembrane region" description="Helical" evidence="9">
    <location>
        <begin position="373"/>
        <end position="396"/>
    </location>
</feature>
<dbReference type="SUPFAM" id="SSF48371">
    <property type="entry name" value="ARM repeat"/>
    <property type="match status" value="1"/>
</dbReference>
<evidence type="ECO:0000256" key="6">
    <source>
        <dbReference type="ARBA" id="ARBA00022989"/>
    </source>
</evidence>
<evidence type="ECO:0000259" key="10">
    <source>
        <dbReference type="Pfam" id="PF13231"/>
    </source>
</evidence>
<evidence type="ECO:0000256" key="2">
    <source>
        <dbReference type="ARBA" id="ARBA00022475"/>
    </source>
</evidence>
<evidence type="ECO:0000256" key="5">
    <source>
        <dbReference type="ARBA" id="ARBA00022692"/>
    </source>
</evidence>
<reference evidence="11" key="1">
    <citation type="submission" date="2024-05" db="EMBL/GenBank/DDBJ databases">
        <title>Planctomycetes of the genus Singulisphaera possess chitinolytic capabilities.</title>
        <authorList>
            <person name="Ivanova A."/>
        </authorList>
    </citation>
    <scope>NUCLEOTIDE SEQUENCE</scope>
    <source>
        <strain evidence="11">Ch08T</strain>
    </source>
</reference>
<keyword evidence="4 11" id="KW-0808">Transferase</keyword>
<keyword evidence="2" id="KW-1003">Cell membrane</keyword>
<dbReference type="GO" id="GO:0005886">
    <property type="term" value="C:plasma membrane"/>
    <property type="evidence" value="ECO:0007669"/>
    <property type="project" value="UniProtKB-SubCell"/>
</dbReference>
<organism evidence="11">
    <name type="scientific">Singulisphaera sp. Ch08</name>
    <dbReference type="NCBI Taxonomy" id="3120278"/>
    <lineage>
        <taxon>Bacteria</taxon>
        <taxon>Pseudomonadati</taxon>
        <taxon>Planctomycetota</taxon>
        <taxon>Planctomycetia</taxon>
        <taxon>Isosphaerales</taxon>
        <taxon>Isosphaeraceae</taxon>
        <taxon>Singulisphaera</taxon>
    </lineage>
</organism>
<evidence type="ECO:0000256" key="9">
    <source>
        <dbReference type="SAM" id="Phobius"/>
    </source>
</evidence>
<dbReference type="InterPro" id="IPR011989">
    <property type="entry name" value="ARM-like"/>
</dbReference>
<feature type="region of interest" description="Disordered" evidence="8">
    <location>
        <begin position="1261"/>
        <end position="1283"/>
    </location>
</feature>
<feature type="region of interest" description="Disordered" evidence="8">
    <location>
        <begin position="814"/>
        <end position="833"/>
    </location>
</feature>
<keyword evidence="7 9" id="KW-0472">Membrane</keyword>
<proteinExistence type="predicted"/>
<protein>
    <submittedName>
        <fullName evidence="11">Glycosyltransferase family 39 protein</fullName>
        <ecNumber evidence="11">2.4.-.-</ecNumber>
    </submittedName>
</protein>
<feature type="transmembrane region" description="Helical" evidence="9">
    <location>
        <begin position="460"/>
        <end position="478"/>
    </location>
</feature>
<dbReference type="Gene3D" id="1.25.10.10">
    <property type="entry name" value="Leucine-rich Repeat Variant"/>
    <property type="match status" value="1"/>
</dbReference>
<evidence type="ECO:0000256" key="4">
    <source>
        <dbReference type="ARBA" id="ARBA00022679"/>
    </source>
</evidence>
<dbReference type="RefSeq" id="WP_406695454.1">
    <property type="nucleotide sequence ID" value="NZ_CP155447.1"/>
</dbReference>
<dbReference type="InterPro" id="IPR016024">
    <property type="entry name" value="ARM-type_fold"/>
</dbReference>
<gene>
    <name evidence="11" type="ORF">V5E97_30980</name>
</gene>
<evidence type="ECO:0000256" key="1">
    <source>
        <dbReference type="ARBA" id="ARBA00004651"/>
    </source>
</evidence>
<dbReference type="InterPro" id="IPR038731">
    <property type="entry name" value="RgtA/B/C-like"/>
</dbReference>
<dbReference type="InterPro" id="IPR050297">
    <property type="entry name" value="LipidA_mod_glycosyltrf_83"/>
</dbReference>
<dbReference type="EMBL" id="CP155447">
    <property type="protein sequence ID" value="XBH02713.1"/>
    <property type="molecule type" value="Genomic_DNA"/>
</dbReference>
<feature type="transmembrane region" description="Helical" evidence="9">
    <location>
        <begin position="436"/>
        <end position="453"/>
    </location>
</feature>
<keyword evidence="6 9" id="KW-1133">Transmembrane helix</keyword>
<evidence type="ECO:0000256" key="7">
    <source>
        <dbReference type="ARBA" id="ARBA00023136"/>
    </source>
</evidence>
<dbReference type="PANTHER" id="PTHR33908:SF11">
    <property type="entry name" value="MEMBRANE PROTEIN"/>
    <property type="match status" value="1"/>
</dbReference>
<feature type="transmembrane region" description="Helical" evidence="9">
    <location>
        <begin position="56"/>
        <end position="79"/>
    </location>
</feature>
<dbReference type="EC" id="2.4.-.-" evidence="11"/>
<name>A0AAU7CCA0_9BACT</name>